<feature type="short sequence motif" description="GXSXG" evidence="2">
    <location>
        <begin position="40"/>
        <end position="44"/>
    </location>
</feature>
<dbReference type="InterPro" id="IPR037483">
    <property type="entry name" value="YjjU-like"/>
</dbReference>
<feature type="active site" description="Nucleophile" evidence="2">
    <location>
        <position position="42"/>
    </location>
</feature>
<dbReference type="SUPFAM" id="SSF52151">
    <property type="entry name" value="FabD/lysophospholipase-like"/>
    <property type="match status" value="1"/>
</dbReference>
<accession>A0A5J6ZAQ7</accession>
<name>A0A5J6ZAQ7_9CORY</name>
<keyword evidence="2" id="KW-0442">Lipid degradation</keyword>
<feature type="short sequence motif" description="DGA/G" evidence="2">
    <location>
        <begin position="167"/>
        <end position="169"/>
    </location>
</feature>
<dbReference type="InterPro" id="IPR002641">
    <property type="entry name" value="PNPLA_dom"/>
</dbReference>
<dbReference type="EMBL" id="CP045032">
    <property type="protein sequence ID" value="QFQ02773.1"/>
    <property type="molecule type" value="Genomic_DNA"/>
</dbReference>
<evidence type="ECO:0000313" key="4">
    <source>
        <dbReference type="EMBL" id="QFQ02773.1"/>
    </source>
</evidence>
<gene>
    <name evidence="4" type="ORF">CUROG_07090</name>
</gene>
<keyword evidence="2" id="KW-0378">Hydrolase</keyword>
<dbReference type="InterPro" id="IPR045943">
    <property type="entry name" value="DUF6363"/>
</dbReference>
<dbReference type="RefSeq" id="WP_151903098.1">
    <property type="nucleotide sequence ID" value="NZ_CP045032.1"/>
</dbReference>
<comment type="caution">
    <text evidence="2">Lacks conserved residue(s) required for the propagation of feature annotation.</text>
</comment>
<proteinExistence type="predicted"/>
<keyword evidence="1 2" id="KW-0443">Lipid metabolism</keyword>
<dbReference type="CDD" id="cd07208">
    <property type="entry name" value="Pat_hypo_Ecoli_yjju_like"/>
    <property type="match status" value="1"/>
</dbReference>
<dbReference type="AlphaFoldDB" id="A0A5J6ZAQ7"/>
<dbReference type="KEGG" id="cuo:CUROG_07090"/>
<feature type="active site" description="Proton acceptor" evidence="2">
    <location>
        <position position="167"/>
    </location>
</feature>
<dbReference type="Pfam" id="PF19890">
    <property type="entry name" value="DUF6363"/>
    <property type="match status" value="1"/>
</dbReference>
<dbReference type="GO" id="GO:0016042">
    <property type="term" value="P:lipid catabolic process"/>
    <property type="evidence" value="ECO:0007669"/>
    <property type="project" value="UniProtKB-UniRule"/>
</dbReference>
<dbReference type="Gene3D" id="3.40.1090.10">
    <property type="entry name" value="Cytosolic phospholipase A2 catalytic domain"/>
    <property type="match status" value="1"/>
</dbReference>
<organism evidence="4 5">
    <name type="scientific">Corynebacterium urogenitale</name>
    <dbReference type="NCBI Taxonomy" id="2487892"/>
    <lineage>
        <taxon>Bacteria</taxon>
        <taxon>Bacillati</taxon>
        <taxon>Actinomycetota</taxon>
        <taxon>Actinomycetes</taxon>
        <taxon>Mycobacteriales</taxon>
        <taxon>Corynebacteriaceae</taxon>
        <taxon>Corynebacterium</taxon>
    </lineage>
</organism>
<dbReference type="Pfam" id="PF01734">
    <property type="entry name" value="Patatin"/>
    <property type="match status" value="1"/>
</dbReference>
<evidence type="ECO:0000313" key="5">
    <source>
        <dbReference type="Proteomes" id="UP000326711"/>
    </source>
</evidence>
<evidence type="ECO:0000256" key="2">
    <source>
        <dbReference type="PROSITE-ProRule" id="PRU01161"/>
    </source>
</evidence>
<sequence>MVHAANVALVYEGGGMRNAYTAAVVDRLVFNDVSFGWVGGISAGATHTANFLSGDRIRARKSFVEFGADPRTGGVKSLVRGTGYFNAEYIYETVGAPEADLPFDWEAFHANPTPFRIGSTRADTGETVYWGREDIQTMPDLMRRVRCSSTLPGLMPVPVVDGVEYVDGALGRSGGLAVDAAIDDGFEKFLIIRTRPRGFRRTPPRSPQLIKRMLRKRPAVAEAMLTRHERYNKSCELIDELEKSGQAKVFYPQNMNISNMERNFNKLKLAFDFGLQETNQAWDEWMEFLVA</sequence>
<keyword evidence="5" id="KW-1185">Reference proteome</keyword>
<evidence type="ECO:0000256" key="1">
    <source>
        <dbReference type="ARBA" id="ARBA00023098"/>
    </source>
</evidence>
<dbReference type="GO" id="GO:0016787">
    <property type="term" value="F:hydrolase activity"/>
    <property type="evidence" value="ECO:0007669"/>
    <property type="project" value="UniProtKB-UniRule"/>
</dbReference>
<dbReference type="PROSITE" id="PS51635">
    <property type="entry name" value="PNPLA"/>
    <property type="match status" value="1"/>
</dbReference>
<protein>
    <submittedName>
        <fullName evidence="4">Patatin-like phospholipase</fullName>
    </submittedName>
</protein>
<dbReference type="InterPro" id="IPR016035">
    <property type="entry name" value="Acyl_Trfase/lysoPLipase"/>
</dbReference>
<feature type="domain" description="PNPLA" evidence="3">
    <location>
        <begin position="9"/>
        <end position="182"/>
    </location>
</feature>
<dbReference type="OrthoDB" id="9802424at2"/>
<evidence type="ECO:0000259" key="3">
    <source>
        <dbReference type="PROSITE" id="PS51635"/>
    </source>
</evidence>
<reference evidence="5" key="1">
    <citation type="submission" date="2019-10" db="EMBL/GenBank/DDBJ databases">
        <title>Complete genome sequence of Corynebacterium urogenitalis DSM 108747, isolated from the genital tract of a cow.</title>
        <authorList>
            <person name="Ruckert C."/>
            <person name="Ballas P."/>
            <person name="Wagener K."/>
            <person name="Drillich M."/>
            <person name="Kaempfer P."/>
            <person name="Busse H.-J."/>
            <person name="Ehling-Schulz M."/>
        </authorList>
    </citation>
    <scope>NUCLEOTIDE SEQUENCE [LARGE SCALE GENOMIC DNA]</scope>
    <source>
        <strain evidence="5">LMM 1652</strain>
    </source>
</reference>
<dbReference type="Proteomes" id="UP000326711">
    <property type="component" value="Chromosome"/>
</dbReference>